<proteinExistence type="predicted"/>
<reference evidence="2 3" key="1">
    <citation type="journal article" date="2019" name="Nat. Med.">
        <title>A library of human gut bacterial isolates paired with longitudinal multiomics data enables mechanistic microbiome research.</title>
        <authorList>
            <person name="Poyet M."/>
            <person name="Groussin M."/>
            <person name="Gibbons S.M."/>
            <person name="Avila-Pacheco J."/>
            <person name="Jiang X."/>
            <person name="Kearney S.M."/>
            <person name="Perrotta A.R."/>
            <person name="Berdy B."/>
            <person name="Zhao S."/>
            <person name="Lieberman T.D."/>
            <person name="Swanson P.K."/>
            <person name="Smith M."/>
            <person name="Roesemann S."/>
            <person name="Alexander J.E."/>
            <person name="Rich S.A."/>
            <person name="Livny J."/>
            <person name="Vlamakis H."/>
            <person name="Clish C."/>
            <person name="Bullock K."/>
            <person name="Deik A."/>
            <person name="Scott J."/>
            <person name="Pierce K.A."/>
            <person name="Xavier R.J."/>
            <person name="Alm E.J."/>
        </authorList>
    </citation>
    <scope>NUCLEOTIDE SEQUENCE [LARGE SCALE GENOMIC DNA]</scope>
    <source>
        <strain evidence="2 3">BIOML-A16</strain>
    </source>
</reference>
<evidence type="ECO:0000313" key="3">
    <source>
        <dbReference type="Proteomes" id="UP000438288"/>
    </source>
</evidence>
<gene>
    <name evidence="2" type="ORF">GAZ43_23305</name>
</gene>
<feature type="signal peptide" evidence="1">
    <location>
        <begin position="1"/>
        <end position="24"/>
    </location>
</feature>
<dbReference type="AlphaFoldDB" id="A0A6I0YTF8"/>
<evidence type="ECO:0000256" key="1">
    <source>
        <dbReference type="SAM" id="SignalP"/>
    </source>
</evidence>
<name>A0A6I0YTF8_9BACE</name>
<keyword evidence="1" id="KW-0732">Signal</keyword>
<evidence type="ECO:0000313" key="2">
    <source>
        <dbReference type="EMBL" id="KAB6336251.1"/>
    </source>
</evidence>
<sequence length="59" mass="6846">MKTYLLKPMVVVCLCLLTASFTFAADNYKMVKVKAPFPMQPIKLWHLYTTQHLAVCHNF</sequence>
<comment type="caution">
    <text evidence="2">The sequence shown here is derived from an EMBL/GenBank/DDBJ whole genome shotgun (WGS) entry which is preliminary data.</text>
</comment>
<protein>
    <submittedName>
        <fullName evidence="2">Uncharacterized protein</fullName>
    </submittedName>
</protein>
<dbReference type="RefSeq" id="WP_151927277.1">
    <property type="nucleotide sequence ID" value="NZ_JABFCE010000054.1"/>
</dbReference>
<accession>A0A6I0YTF8</accession>
<organism evidence="2 3">
    <name type="scientific">Bacteroides xylanisolvens</name>
    <dbReference type="NCBI Taxonomy" id="371601"/>
    <lineage>
        <taxon>Bacteria</taxon>
        <taxon>Pseudomonadati</taxon>
        <taxon>Bacteroidota</taxon>
        <taxon>Bacteroidia</taxon>
        <taxon>Bacteroidales</taxon>
        <taxon>Bacteroidaceae</taxon>
        <taxon>Bacteroides</taxon>
    </lineage>
</organism>
<feature type="chain" id="PRO_5030153783" evidence="1">
    <location>
        <begin position="25"/>
        <end position="59"/>
    </location>
</feature>
<dbReference type="Proteomes" id="UP000438288">
    <property type="component" value="Unassembled WGS sequence"/>
</dbReference>
<dbReference type="EMBL" id="WDCP01000092">
    <property type="protein sequence ID" value="KAB6336251.1"/>
    <property type="molecule type" value="Genomic_DNA"/>
</dbReference>